<evidence type="ECO:0000313" key="1">
    <source>
        <dbReference type="EMBL" id="AEF34617.1"/>
    </source>
</evidence>
<protein>
    <submittedName>
        <fullName evidence="1">Uncharacterized protein</fullName>
    </submittedName>
</protein>
<proteinExistence type="predicted"/>
<dbReference type="HOGENOM" id="CLU_841514_0_0_11"/>
<organism evidence="1 2">
    <name type="scientific">Mycolicibacter sinensis (strain JDM601)</name>
    <name type="common">Mycobacterium sinense</name>
    <dbReference type="NCBI Taxonomy" id="875328"/>
    <lineage>
        <taxon>Bacteria</taxon>
        <taxon>Bacillati</taxon>
        <taxon>Actinomycetota</taxon>
        <taxon>Actinomycetes</taxon>
        <taxon>Mycobacteriales</taxon>
        <taxon>Mycobacteriaceae</taxon>
        <taxon>Mycolicibacter</taxon>
    </lineage>
</organism>
<gene>
    <name evidence="1" type="ordered locus">JDM601_0617</name>
</gene>
<dbReference type="EMBL" id="CP002329">
    <property type="protein sequence ID" value="AEF34617.1"/>
    <property type="molecule type" value="Genomic_DNA"/>
</dbReference>
<dbReference type="RefSeq" id="WP_013827559.1">
    <property type="nucleotide sequence ID" value="NC_015576.1"/>
</dbReference>
<sequence length="330" mass="35515">MTDIGLQLVDSLFKQLMVDDEWAVRRERGFTWWAYRLAQHVEIGPPVWSEDRYICSVRIWTDVVRDVDPATEPASVLGVVNAQATVNALVWDDATATITECCTAVIHEEIFAWMSKVLSTAAVLQNAAAHSRAHALAAACGGVPAASNHPSSGERPEMDDLLNFPNVIAHEGRQPSWFAGPGMEQMNRFFTDLGVAGSADSTGLTCEIPFTGRTPAAVITAASQLQTALLQIFTDAPHPEFGNGALVVMKLPLSIEPGQVALVANEMNHVEAHGTSGTALFGAWCPDPASKTTLAFCSFVPNTLARKTSPQNLVIYQGSRSRFAAEQLIG</sequence>
<accession>F5Z2K5</accession>
<dbReference type="KEGG" id="mjd:JDM601_0617"/>
<name>F5Z2K5_MYCSD</name>
<dbReference type="AlphaFoldDB" id="F5Z2K5"/>
<keyword evidence="2" id="KW-1185">Reference proteome</keyword>
<evidence type="ECO:0000313" key="2">
    <source>
        <dbReference type="Proteomes" id="UP000009224"/>
    </source>
</evidence>
<dbReference type="eggNOG" id="ENOG5033H46">
    <property type="taxonomic scope" value="Bacteria"/>
</dbReference>
<dbReference type="OrthoDB" id="4719396at2"/>
<reference evidence="1 2" key="1">
    <citation type="journal article" date="2011" name="J. Bacteriol.">
        <title>Complete genome sequence of a novel clinical isolate, the nontuberculous Mycobacterium strain JDM601.</title>
        <authorList>
            <person name="Zhang Z.Y."/>
            <person name="Sun Z.Q."/>
            <person name="Wang Z.L."/>
            <person name="Wen Z.L."/>
            <person name="Sun Q.W."/>
            <person name="Zhu Z.Q."/>
            <person name="Song Y.Z."/>
            <person name="Zhao J.W."/>
            <person name="Wang H.H."/>
            <person name="Zhang S.L."/>
            <person name="Guo X.K."/>
        </authorList>
    </citation>
    <scope>NUCLEOTIDE SEQUENCE [LARGE SCALE GENOMIC DNA]</scope>
    <source>
        <strain evidence="1 2">JDM601</strain>
    </source>
</reference>
<dbReference type="Proteomes" id="UP000009224">
    <property type="component" value="Chromosome"/>
</dbReference>